<protein>
    <submittedName>
        <fullName evidence="2">Uncharacterized protein</fullName>
    </submittedName>
</protein>
<comment type="caution">
    <text evidence="2">The sequence shown here is derived from an EMBL/GenBank/DDBJ whole genome shotgun (WGS) entry which is preliminary data.</text>
</comment>
<dbReference type="OrthoDB" id="4898142at2759"/>
<dbReference type="InParanoid" id="A0A2P5IB19"/>
<sequence length="566" mass="61449">MTTSVDTRTYMEAADDEGNPIDDSKTYVSVATLGNKEAANVSRTRNRTMARGSSSSSSPNPTHLHTDSDSATQPSSPLRPGSRKPKTKSRDKDKPPGKKTVTHAAPTARPSARSSRTLPNLHTSTARKPQEQSTYYGISPSATSPILTAAATSSRPRGYAAGQRPNSYYGQPSKPPPSNARYWQHPNPIMGGSFPPPAPFPPPSAPQFQSPFQPPPQQFVQQPVDYLTSQDALAARFDPHRPWPAIGRHVIDYGPEHEDYEDGGVLIRRPSLSRRRSTRQDADRMRMPPPPRPSTSRPQASSLAPPPPKRRSIGSVGSLFVDDESLDGDDSIYSGVSPPERYPYPARRPSIDSTTTYDVGHGYAEVAGRVARMGRRNSHYGARRQSTEREVEDKYKSALQYQDGVDGPTNSLTADTLRRITKTPSKSTKSSGSKGESGYGRPAASRNSMDADDMTIFVKGMSSLTIGGAHLNIGDGAEIAIRTNGSERNSRGGSDNASSAYVDDGRTTRFERPQARVRAGSRAGSHSRAFAHHTAPAPPPHPQVDYYGNTYMPLAHAPYSPFPYNV</sequence>
<name>A0A2P5IB19_DIAHE</name>
<dbReference type="Proteomes" id="UP000094444">
    <property type="component" value="Unassembled WGS sequence"/>
</dbReference>
<feature type="compositionally biased region" description="Polar residues" evidence="1">
    <location>
        <begin position="59"/>
        <end position="76"/>
    </location>
</feature>
<feature type="compositionally biased region" description="Low complexity" evidence="1">
    <location>
        <begin position="422"/>
        <end position="436"/>
    </location>
</feature>
<feature type="region of interest" description="Disordered" evidence="1">
    <location>
        <begin position="1"/>
        <end position="219"/>
    </location>
</feature>
<dbReference type="STRING" id="158607.A0A2P5IB19"/>
<evidence type="ECO:0000256" key="1">
    <source>
        <dbReference type="SAM" id="MobiDB-lite"/>
    </source>
</evidence>
<feature type="compositionally biased region" description="Pro residues" evidence="1">
    <location>
        <begin position="194"/>
        <end position="205"/>
    </location>
</feature>
<keyword evidence="3" id="KW-1185">Reference proteome</keyword>
<evidence type="ECO:0000313" key="2">
    <source>
        <dbReference type="EMBL" id="POS79694.1"/>
    </source>
</evidence>
<dbReference type="AlphaFoldDB" id="A0A2P5IB19"/>
<feature type="compositionally biased region" description="Polar residues" evidence="1">
    <location>
        <begin position="120"/>
        <end position="155"/>
    </location>
</feature>
<reference evidence="2" key="1">
    <citation type="submission" date="2017-09" db="EMBL/GenBank/DDBJ databases">
        <title>Polyketide synthases of a Diaporthe helianthi virulent isolate.</title>
        <authorList>
            <person name="Baroncelli R."/>
        </authorList>
    </citation>
    <scope>NUCLEOTIDE SEQUENCE [LARGE SCALE GENOMIC DNA]</scope>
    <source>
        <strain evidence="2">7/96</strain>
    </source>
</reference>
<dbReference type="EMBL" id="MAVT02000094">
    <property type="protein sequence ID" value="POS79694.1"/>
    <property type="molecule type" value="Genomic_DNA"/>
</dbReference>
<feature type="compositionally biased region" description="Acidic residues" evidence="1">
    <location>
        <begin position="321"/>
        <end position="330"/>
    </location>
</feature>
<proteinExistence type="predicted"/>
<feature type="region of interest" description="Disordered" evidence="1">
    <location>
        <begin position="375"/>
        <end position="447"/>
    </location>
</feature>
<feature type="region of interest" description="Disordered" evidence="1">
    <location>
        <begin position="254"/>
        <end position="357"/>
    </location>
</feature>
<gene>
    <name evidence="2" type="ORF">DHEL01_v201901</name>
</gene>
<accession>A0A2P5IB19</accession>
<feature type="compositionally biased region" description="Low complexity" evidence="1">
    <location>
        <begin position="102"/>
        <end position="119"/>
    </location>
</feature>
<evidence type="ECO:0000313" key="3">
    <source>
        <dbReference type="Proteomes" id="UP000094444"/>
    </source>
</evidence>
<organism evidence="2 3">
    <name type="scientific">Diaporthe helianthi</name>
    <dbReference type="NCBI Taxonomy" id="158607"/>
    <lineage>
        <taxon>Eukaryota</taxon>
        <taxon>Fungi</taxon>
        <taxon>Dikarya</taxon>
        <taxon>Ascomycota</taxon>
        <taxon>Pezizomycotina</taxon>
        <taxon>Sordariomycetes</taxon>
        <taxon>Sordariomycetidae</taxon>
        <taxon>Diaporthales</taxon>
        <taxon>Diaporthaceae</taxon>
        <taxon>Diaporthe</taxon>
    </lineage>
</organism>
<feature type="compositionally biased region" description="Basic and acidic residues" evidence="1">
    <location>
        <begin position="385"/>
        <end position="396"/>
    </location>
</feature>
<feature type="region of interest" description="Disordered" evidence="1">
    <location>
        <begin position="513"/>
        <end position="542"/>
    </location>
</feature>